<keyword evidence="2" id="KW-1185">Reference proteome</keyword>
<name>A0ABU5CWF6_9ENTR</name>
<comment type="caution">
    <text evidence="1">The sequence shown here is derived from an EMBL/GenBank/DDBJ whole genome shotgun (WGS) entry which is preliminary data.</text>
</comment>
<dbReference type="Proteomes" id="UP001270266">
    <property type="component" value="Unassembled WGS sequence"/>
</dbReference>
<protein>
    <submittedName>
        <fullName evidence="1">Uncharacterized protein</fullName>
    </submittedName>
</protein>
<reference evidence="1 2" key="1">
    <citation type="submission" date="2023-02" db="EMBL/GenBank/DDBJ databases">
        <title>The draft genomes of Enterobacter strains.</title>
        <authorList>
            <person name="He Y."/>
            <person name="Feng Y."/>
            <person name="Zong Z."/>
        </authorList>
    </citation>
    <scope>NUCLEOTIDE SEQUENCE [LARGE SCALE GENOMIC DNA]</scope>
    <source>
        <strain evidence="1 2">170198</strain>
    </source>
</reference>
<sequence>MTEEQFERDYPRELYDYILKSSRTKGSMGETEIEVYDIISKETGLLVLTATRTEHTSHRPTKTTTNWNW</sequence>
<dbReference type="RefSeq" id="WP_131657965.1">
    <property type="nucleotide sequence ID" value="NZ_JARDVI010000001.1"/>
</dbReference>
<gene>
    <name evidence="1" type="ORF">PYW49_00020</name>
</gene>
<evidence type="ECO:0000313" key="1">
    <source>
        <dbReference type="EMBL" id="MDY0416057.1"/>
    </source>
</evidence>
<evidence type="ECO:0000313" key="2">
    <source>
        <dbReference type="Proteomes" id="UP001270266"/>
    </source>
</evidence>
<dbReference type="EMBL" id="JARDVI010000001">
    <property type="protein sequence ID" value="MDY0416057.1"/>
    <property type="molecule type" value="Genomic_DNA"/>
</dbReference>
<accession>A0ABU5CWF6</accession>
<organism evidence="1 2">
    <name type="scientific">Enterobacter chinensis</name>
    <dbReference type="NCBI Taxonomy" id="3030997"/>
    <lineage>
        <taxon>Bacteria</taxon>
        <taxon>Pseudomonadati</taxon>
        <taxon>Pseudomonadota</taxon>
        <taxon>Gammaproteobacteria</taxon>
        <taxon>Enterobacterales</taxon>
        <taxon>Enterobacteriaceae</taxon>
        <taxon>Enterobacter</taxon>
    </lineage>
</organism>
<proteinExistence type="predicted"/>